<dbReference type="InterPro" id="IPR016181">
    <property type="entry name" value="Acyl_CoA_acyltransferase"/>
</dbReference>
<accession>A0A517QAW5</accession>
<evidence type="ECO:0000256" key="2">
    <source>
        <dbReference type="ARBA" id="ARBA00023315"/>
    </source>
</evidence>
<dbReference type="GO" id="GO:0016747">
    <property type="term" value="F:acyltransferase activity, transferring groups other than amino-acyl groups"/>
    <property type="evidence" value="ECO:0007669"/>
    <property type="project" value="InterPro"/>
</dbReference>
<dbReference type="Pfam" id="PF13508">
    <property type="entry name" value="Acetyltransf_7"/>
    <property type="match status" value="1"/>
</dbReference>
<sequence length="150" mass="16643">MSSLNQISVVTAADHDRVLLVWEAAVRATHDFLLPDEIAALKPLVRQSCFQGMPLFCLRNAEEQVVAFSGIETPKLEALFVHPDWCGQGLGRRLVEHAIGDQGVCLVDVNEQNEQALGFYLHLGFEVAHRSDVDGFGNPYPLLHLKLPDQ</sequence>
<dbReference type="InterPro" id="IPR000182">
    <property type="entry name" value="GNAT_dom"/>
</dbReference>
<dbReference type="PANTHER" id="PTHR43800">
    <property type="entry name" value="PEPTIDYL-LYSINE N-ACETYLTRANSFERASE YJAB"/>
    <property type="match status" value="1"/>
</dbReference>
<proteinExistence type="predicted"/>
<name>A0A517QAW5_9PLAN</name>
<keyword evidence="1 4" id="KW-0808">Transferase</keyword>
<evidence type="ECO:0000313" key="5">
    <source>
        <dbReference type="Proteomes" id="UP000315647"/>
    </source>
</evidence>
<dbReference type="PROSITE" id="PS51186">
    <property type="entry name" value="GNAT"/>
    <property type="match status" value="1"/>
</dbReference>
<organism evidence="4 5">
    <name type="scientific">Gimesia panareensis</name>
    <dbReference type="NCBI Taxonomy" id="2527978"/>
    <lineage>
        <taxon>Bacteria</taxon>
        <taxon>Pseudomonadati</taxon>
        <taxon>Planctomycetota</taxon>
        <taxon>Planctomycetia</taxon>
        <taxon>Planctomycetales</taxon>
        <taxon>Planctomycetaceae</taxon>
        <taxon>Gimesia</taxon>
    </lineage>
</organism>
<keyword evidence="5" id="KW-1185">Reference proteome</keyword>
<dbReference type="RefSeq" id="WP_145451093.1">
    <property type="nucleotide sequence ID" value="NZ_CP037421.1"/>
</dbReference>
<evidence type="ECO:0000259" key="3">
    <source>
        <dbReference type="PROSITE" id="PS51186"/>
    </source>
</evidence>
<dbReference type="EC" id="2.3.1.-" evidence="4"/>
<protein>
    <submittedName>
        <fullName evidence="4">Putative N-acetyltransferase YjaB</fullName>
        <ecNumber evidence="4">2.3.1.-</ecNumber>
    </submittedName>
</protein>
<keyword evidence="2 4" id="KW-0012">Acyltransferase</keyword>
<dbReference type="PANTHER" id="PTHR43800:SF1">
    <property type="entry name" value="PEPTIDYL-LYSINE N-ACETYLTRANSFERASE YJAB"/>
    <property type="match status" value="1"/>
</dbReference>
<dbReference type="SUPFAM" id="SSF55729">
    <property type="entry name" value="Acyl-CoA N-acyltransferases (Nat)"/>
    <property type="match status" value="1"/>
</dbReference>
<evidence type="ECO:0000256" key="1">
    <source>
        <dbReference type="ARBA" id="ARBA00022679"/>
    </source>
</evidence>
<dbReference type="CDD" id="cd04301">
    <property type="entry name" value="NAT_SF"/>
    <property type="match status" value="1"/>
</dbReference>
<reference evidence="4 5" key="1">
    <citation type="submission" date="2019-03" db="EMBL/GenBank/DDBJ databases">
        <title>Deep-cultivation of Planctomycetes and their phenomic and genomic characterization uncovers novel biology.</title>
        <authorList>
            <person name="Wiegand S."/>
            <person name="Jogler M."/>
            <person name="Boedeker C."/>
            <person name="Pinto D."/>
            <person name="Vollmers J."/>
            <person name="Rivas-Marin E."/>
            <person name="Kohn T."/>
            <person name="Peeters S.H."/>
            <person name="Heuer A."/>
            <person name="Rast P."/>
            <person name="Oberbeckmann S."/>
            <person name="Bunk B."/>
            <person name="Jeske O."/>
            <person name="Meyerdierks A."/>
            <person name="Storesund J.E."/>
            <person name="Kallscheuer N."/>
            <person name="Luecker S."/>
            <person name="Lage O.M."/>
            <person name="Pohl T."/>
            <person name="Merkel B.J."/>
            <person name="Hornburger P."/>
            <person name="Mueller R.-W."/>
            <person name="Bruemmer F."/>
            <person name="Labrenz M."/>
            <person name="Spormann A.M."/>
            <person name="Op den Camp H."/>
            <person name="Overmann J."/>
            <person name="Amann R."/>
            <person name="Jetten M.S.M."/>
            <person name="Mascher T."/>
            <person name="Medema M.H."/>
            <person name="Devos D.P."/>
            <person name="Kaster A.-K."/>
            <person name="Ovreas L."/>
            <person name="Rohde M."/>
            <person name="Galperin M.Y."/>
            <person name="Jogler C."/>
        </authorList>
    </citation>
    <scope>NUCLEOTIDE SEQUENCE [LARGE SCALE GENOMIC DNA]</scope>
    <source>
        <strain evidence="4 5">Enr10</strain>
    </source>
</reference>
<dbReference type="EMBL" id="CP037421">
    <property type="protein sequence ID" value="QDT28725.1"/>
    <property type="molecule type" value="Genomic_DNA"/>
</dbReference>
<dbReference type="Proteomes" id="UP000315647">
    <property type="component" value="Chromosome"/>
</dbReference>
<feature type="domain" description="N-acetyltransferase" evidence="3">
    <location>
        <begin position="5"/>
        <end position="148"/>
    </location>
</feature>
<dbReference type="Gene3D" id="3.40.630.30">
    <property type="match status" value="1"/>
</dbReference>
<gene>
    <name evidence="4" type="primary">yjaB_2</name>
    <name evidence="4" type="ORF">Enr10x_40700</name>
</gene>
<dbReference type="AlphaFoldDB" id="A0A517QAW5"/>
<evidence type="ECO:0000313" key="4">
    <source>
        <dbReference type="EMBL" id="QDT28725.1"/>
    </source>
</evidence>